<keyword evidence="2" id="KW-1185">Reference proteome</keyword>
<evidence type="ECO:0000313" key="1">
    <source>
        <dbReference type="EMBL" id="ALG96808.1"/>
    </source>
</evidence>
<reference evidence="1 2" key="1">
    <citation type="journal article" date="2015" name="Environ. Microbiol.">
        <title>Novel viral genomes identified from six metagenomes reveal wide distribution of archaeal viruses and high viral diversity in terrestrial hot springs.</title>
        <authorList>
            <person name="Gudbergsdottir S.R."/>
            <person name="Menzel P."/>
            <person name="Krogh A."/>
            <person name="Young M."/>
            <person name="Peng X."/>
        </authorList>
    </citation>
    <scope>NUCLEOTIDE SEQUENCE [LARGE SCALE GENOMIC DNA]</scope>
    <source>
        <strain evidence="1 2">ABV3</strain>
    </source>
</reference>
<protein>
    <submittedName>
        <fullName evidence="1">Uncharacterized protein</fullName>
    </submittedName>
</protein>
<accession>A0A0N9PAY6</accession>
<sequence>MTSKYYVVKELIIPKVNTMKDGDMGFFKDLICYMHLFPNNVKLEELPDYDPLKKPKDKLVIEVSLNEKWNGYAIFYPTYIFEQCKYCHLDDVLNMLNKDCGKRINKIFENLNTDFAQMIYELFNIKITYMTTFIEQLANSGDQSS</sequence>
<dbReference type="KEGG" id="vg:26625086"/>
<evidence type="ECO:0000313" key="2">
    <source>
        <dbReference type="Proteomes" id="UP000202152"/>
    </source>
</evidence>
<dbReference type="RefSeq" id="YP_009197885.1">
    <property type="nucleotide sequence ID" value="NC_028787.1"/>
</dbReference>
<dbReference type="GeneID" id="26625086"/>
<name>A0A0N9PAY6_9VIRU</name>
<dbReference type="EMBL" id="KP282674">
    <property type="protein sequence ID" value="ALG96808.1"/>
    <property type="molecule type" value="Genomic_DNA"/>
</dbReference>
<organism evidence="1 2">
    <name type="scientific">Acidianus bottle-shaped virus 3 strain ABV3</name>
    <dbReference type="NCBI Taxonomy" id="1732174"/>
    <lineage>
        <taxon>Viruses</taxon>
        <taxon>Viruses incertae sedis</taxon>
        <taxon>Ampullaviridae</taxon>
        <taxon>Bottigliavirus</taxon>
        <taxon>Bottigliavirus krisuvikense</taxon>
        <taxon>Bottigliavirus ABV3</taxon>
    </lineage>
</organism>
<dbReference type="Proteomes" id="UP000202152">
    <property type="component" value="Segment"/>
</dbReference>
<proteinExistence type="predicted"/>